<dbReference type="PANTHER" id="PTHR46086">
    <property type="entry name" value="ALPHA/BETA-HYDROLASES SUPERFAMILY PROTEIN"/>
    <property type="match status" value="1"/>
</dbReference>
<comment type="caution">
    <text evidence="1">The sequence shown here is derived from an EMBL/GenBank/DDBJ whole genome shotgun (WGS) entry which is preliminary data.</text>
</comment>
<dbReference type="GO" id="GO:0004806">
    <property type="term" value="F:triacylglycerol lipase activity"/>
    <property type="evidence" value="ECO:0007669"/>
    <property type="project" value="InterPro"/>
</dbReference>
<reference evidence="1" key="1">
    <citation type="submission" date="2022-06" db="EMBL/GenBank/DDBJ databases">
        <title>Uncovering the hologenomic basis of an extraordinary plant invasion.</title>
        <authorList>
            <person name="Bieker V.C."/>
            <person name="Martin M.D."/>
            <person name="Gilbert T."/>
            <person name="Hodgins K."/>
            <person name="Battlay P."/>
            <person name="Petersen B."/>
            <person name="Wilson J."/>
        </authorList>
    </citation>
    <scope>NUCLEOTIDE SEQUENCE</scope>
    <source>
        <strain evidence="1">AA19_3_7</strain>
        <tissue evidence="1">Leaf</tissue>
    </source>
</reference>
<gene>
    <name evidence="1" type="ORF">M8C21_010349</name>
</gene>
<sequence>MASEVTNTKTCDKSFCEDHLLLSPKDVGLWDLIMLLFSKNIGNRKFIDCPEGTTEKSCSRRFIIFISIAAQKILHLLYKPLSWVGSTIEFVPNFMGANGGFFQLLLNIVSGKMVLPNKESPEYLTTIGLLDIRRDLDNKIKHEDPRYTSALAIMAAKFAYENEAFIKETVEKHWKMEYLEFFNCWNGKYS</sequence>
<evidence type="ECO:0000313" key="1">
    <source>
        <dbReference type="EMBL" id="KAI7742743.1"/>
    </source>
</evidence>
<evidence type="ECO:0000313" key="2">
    <source>
        <dbReference type="Proteomes" id="UP001206925"/>
    </source>
</evidence>
<protein>
    <submittedName>
        <fullName evidence="1">Uncharacterized protein</fullName>
    </submittedName>
</protein>
<dbReference type="GO" id="GO:0006629">
    <property type="term" value="P:lipid metabolic process"/>
    <property type="evidence" value="ECO:0007669"/>
    <property type="project" value="InterPro"/>
</dbReference>
<dbReference type="Proteomes" id="UP001206925">
    <property type="component" value="Unassembled WGS sequence"/>
</dbReference>
<organism evidence="1 2">
    <name type="scientific">Ambrosia artemisiifolia</name>
    <name type="common">Common ragweed</name>
    <dbReference type="NCBI Taxonomy" id="4212"/>
    <lineage>
        <taxon>Eukaryota</taxon>
        <taxon>Viridiplantae</taxon>
        <taxon>Streptophyta</taxon>
        <taxon>Embryophyta</taxon>
        <taxon>Tracheophyta</taxon>
        <taxon>Spermatophyta</taxon>
        <taxon>Magnoliopsida</taxon>
        <taxon>eudicotyledons</taxon>
        <taxon>Gunneridae</taxon>
        <taxon>Pentapetalae</taxon>
        <taxon>asterids</taxon>
        <taxon>campanulids</taxon>
        <taxon>Asterales</taxon>
        <taxon>Asteraceae</taxon>
        <taxon>Asteroideae</taxon>
        <taxon>Heliantheae alliance</taxon>
        <taxon>Heliantheae</taxon>
        <taxon>Ambrosia</taxon>
    </lineage>
</organism>
<dbReference type="PANTHER" id="PTHR46086:SF19">
    <property type="entry name" value="TRIACYLGLYCEROL LIPASE"/>
    <property type="match status" value="1"/>
</dbReference>
<dbReference type="AlphaFoldDB" id="A0AAD5CIM3"/>
<keyword evidence="2" id="KW-1185">Reference proteome</keyword>
<accession>A0AAD5CIM3</accession>
<dbReference type="InterPro" id="IPR044819">
    <property type="entry name" value="OBL-like"/>
</dbReference>
<proteinExistence type="predicted"/>
<dbReference type="EMBL" id="JAMZMK010007918">
    <property type="protein sequence ID" value="KAI7742743.1"/>
    <property type="molecule type" value="Genomic_DNA"/>
</dbReference>
<name>A0AAD5CIM3_AMBAR</name>